<dbReference type="EMBL" id="HE576761">
    <property type="protein sequence ID" value="CCC72215.1"/>
    <property type="molecule type" value="Genomic_DNA"/>
</dbReference>
<accession>G0VL26</accession>
<gene>
    <name evidence="1" type="primary">NCAS0J02360</name>
    <name evidence="1" type="ordered locus">NCAS_0J02360</name>
</gene>
<dbReference type="GeneID" id="96905911"/>
<organism evidence="1 2">
    <name type="scientific">Naumovozyma castellii</name>
    <name type="common">Yeast</name>
    <name type="synonym">Saccharomyces castellii</name>
    <dbReference type="NCBI Taxonomy" id="27288"/>
    <lineage>
        <taxon>Eukaryota</taxon>
        <taxon>Fungi</taxon>
        <taxon>Dikarya</taxon>
        <taxon>Ascomycota</taxon>
        <taxon>Saccharomycotina</taxon>
        <taxon>Saccharomycetes</taxon>
        <taxon>Saccharomycetales</taxon>
        <taxon>Saccharomycetaceae</taxon>
        <taxon>Naumovozyma</taxon>
    </lineage>
</organism>
<dbReference type="InParanoid" id="G0VL26"/>
<reference evidence="1 2" key="1">
    <citation type="journal article" date="2011" name="Proc. Natl. Acad. Sci. U.S.A.">
        <title>Evolutionary erosion of yeast sex chromosomes by mating-type switching accidents.</title>
        <authorList>
            <person name="Gordon J.L."/>
            <person name="Armisen D."/>
            <person name="Proux-Wera E."/>
            <person name="Oheigeartaigh S.S."/>
            <person name="Byrne K.P."/>
            <person name="Wolfe K.H."/>
        </authorList>
    </citation>
    <scope>NUCLEOTIDE SEQUENCE [LARGE SCALE GENOMIC DNA]</scope>
    <source>
        <strain evidence="2">ATCC 76901 / BCRC 22586 / CBS 4309 / NBRC 1992 / NRRL Y-12630</strain>
    </source>
</reference>
<dbReference type="Proteomes" id="UP000001640">
    <property type="component" value="Chromosome 10"/>
</dbReference>
<evidence type="ECO:0000313" key="1">
    <source>
        <dbReference type="EMBL" id="CCC72215.1"/>
    </source>
</evidence>
<proteinExistence type="predicted"/>
<reference key="2">
    <citation type="submission" date="2011-08" db="EMBL/GenBank/DDBJ databases">
        <title>Genome sequence of Naumovozyma castellii.</title>
        <authorList>
            <person name="Gordon J.L."/>
            <person name="Armisen D."/>
            <person name="Proux-Wera E."/>
            <person name="OhEigeartaigh S.S."/>
            <person name="Byrne K.P."/>
            <person name="Wolfe K.H."/>
        </authorList>
    </citation>
    <scope>NUCLEOTIDE SEQUENCE</scope>
    <source>
        <strain>Type strain:CBS 4309</strain>
    </source>
</reference>
<sequence>MFSVFRERYPELFPESWNLSNSSYNIKYYTEQCKRKCICSEEEQARRRSLCSSFHFRWKLEDYYDFFIVKNRVLCELFEELSYLSSSKDKEENRSQRCDKIKEVIMVCGPYPDEIIQFSSVVSLSSAQIEIAIRRFGGLDHIKNIISTEIRKRKPKYSPTLPKSMLNQSEGPFSTFYVGYSELKQMPFLFTNCSGYEVASLYNYLDDLNMKLRWKDESADFQTLRYAMRKTYLQVESHLETQRYIEAAKKKVYKIVSNVCVSENMDNRNRTRLLSILQYNSMDFVWGSGIIPCGDILYTAAEATWKNTSEQIHYPNYEEAYIYSKLLGCDTDVREYPPREPYMPLKSNNVTSGLRKRKELSVQEYIVPNVHNWTNNDQIST</sequence>
<dbReference type="AlphaFoldDB" id="G0VL26"/>
<keyword evidence="2" id="KW-1185">Reference proteome</keyword>
<dbReference type="HOGENOM" id="CLU_758853_0_0_1"/>
<name>G0VL26_NAUCA</name>
<evidence type="ECO:0000313" key="2">
    <source>
        <dbReference type="Proteomes" id="UP000001640"/>
    </source>
</evidence>
<dbReference type="RefSeq" id="XP_003678552.1">
    <property type="nucleotide sequence ID" value="XM_003678504.1"/>
</dbReference>
<dbReference type="KEGG" id="ncs:NCAS_0J02360"/>
<protein>
    <submittedName>
        <fullName evidence="1">Uncharacterized protein</fullName>
    </submittedName>
</protein>